<proteinExistence type="predicted"/>
<keyword evidence="2" id="KW-1185">Reference proteome</keyword>
<evidence type="ECO:0000313" key="1">
    <source>
        <dbReference type="EMBL" id="OIT33879.1"/>
    </source>
</evidence>
<protein>
    <submittedName>
        <fullName evidence="1">Uncharacterized protein</fullName>
    </submittedName>
</protein>
<accession>A0A314KYR2</accession>
<evidence type="ECO:0000313" key="2">
    <source>
        <dbReference type="Proteomes" id="UP000187609"/>
    </source>
</evidence>
<dbReference type="Proteomes" id="UP000187609">
    <property type="component" value="Unassembled WGS sequence"/>
</dbReference>
<comment type="caution">
    <text evidence="1">The sequence shown here is derived from an EMBL/GenBank/DDBJ whole genome shotgun (WGS) entry which is preliminary data.</text>
</comment>
<reference evidence="1" key="1">
    <citation type="submission" date="2016-11" db="EMBL/GenBank/DDBJ databases">
        <title>The genome of Nicotiana attenuata.</title>
        <authorList>
            <person name="Xu S."/>
            <person name="Brockmoeller T."/>
            <person name="Gaquerel E."/>
            <person name="Navarro A."/>
            <person name="Kuhl H."/>
            <person name="Gase K."/>
            <person name="Ling Z."/>
            <person name="Zhou W."/>
            <person name="Kreitzer C."/>
            <person name="Stanke M."/>
            <person name="Tang H."/>
            <person name="Lyons E."/>
            <person name="Pandey P."/>
            <person name="Pandey S.P."/>
            <person name="Timmermann B."/>
            <person name="Baldwin I.T."/>
        </authorList>
    </citation>
    <scope>NUCLEOTIDE SEQUENCE [LARGE SCALE GENOMIC DNA]</scope>
    <source>
        <strain evidence="1">UT</strain>
    </source>
</reference>
<sequence length="121" mass="14070">MKIHLTLHVSILRPYVEDPEDPYRHKTKRATPEVRTQLEEEIDKILNHWVLGIGTAKVVTRHCHELMGEAWSKDKARQAEDKVWAKLWNKYASHVAVKKCAVHVLGKFSHVQCTCCSWLEC</sequence>
<dbReference type="EMBL" id="MJEQ01000806">
    <property type="protein sequence ID" value="OIT33879.1"/>
    <property type="molecule type" value="Genomic_DNA"/>
</dbReference>
<dbReference type="Gramene" id="OIT33879">
    <property type="protein sequence ID" value="OIT33879"/>
    <property type="gene ID" value="A4A49_54392"/>
</dbReference>
<name>A0A314KYR2_NICAT</name>
<organism evidence="1 2">
    <name type="scientific">Nicotiana attenuata</name>
    <name type="common">Coyote tobacco</name>
    <dbReference type="NCBI Taxonomy" id="49451"/>
    <lineage>
        <taxon>Eukaryota</taxon>
        <taxon>Viridiplantae</taxon>
        <taxon>Streptophyta</taxon>
        <taxon>Embryophyta</taxon>
        <taxon>Tracheophyta</taxon>
        <taxon>Spermatophyta</taxon>
        <taxon>Magnoliopsida</taxon>
        <taxon>eudicotyledons</taxon>
        <taxon>Gunneridae</taxon>
        <taxon>Pentapetalae</taxon>
        <taxon>asterids</taxon>
        <taxon>lamiids</taxon>
        <taxon>Solanales</taxon>
        <taxon>Solanaceae</taxon>
        <taxon>Nicotianoideae</taxon>
        <taxon>Nicotianeae</taxon>
        <taxon>Nicotiana</taxon>
    </lineage>
</organism>
<gene>
    <name evidence="1" type="ORF">A4A49_54392</name>
</gene>
<dbReference type="AlphaFoldDB" id="A0A314KYR2"/>